<comment type="caution">
    <text evidence="1">The sequence shown here is derived from an EMBL/GenBank/DDBJ whole genome shotgun (WGS) entry which is preliminary data.</text>
</comment>
<proteinExistence type="predicted"/>
<name>A0ABS7L9F0_9FIRM</name>
<dbReference type="RefSeq" id="WP_221920258.1">
    <property type="nucleotide sequence ID" value="NZ_CP173660.1"/>
</dbReference>
<sequence length="259" mass="29577">MFQNKMVTPAIPERVYTLCKIVGKKAMSTSEVKEKMEPSYLNQKSSYYNDYRNAAEELQLITVTDNVLSVAVDASVLKNMDTMRSYINGQLNQFREGQFYKVTKAYFDMGEEILHGEQNVANMASLMTLKTGISVDSMAMRAWRFWASYLGFGYLQDMFVIPNADTFLQDIISEAEFEKNKRYSIAEFLEKLRPHSDIIIDSSNGTKKFSFGVSNGLRTLQDAGAIRMEYILDQEDTWNLYHVDALSANETVTNITVLK</sequence>
<dbReference type="Proteomes" id="UP000779049">
    <property type="component" value="Unassembled WGS sequence"/>
</dbReference>
<keyword evidence="2" id="KW-1185">Reference proteome</keyword>
<evidence type="ECO:0000313" key="1">
    <source>
        <dbReference type="EMBL" id="MBY0759720.1"/>
    </source>
</evidence>
<accession>A0ABS7L9F0</accession>
<organism evidence="1 2">
    <name type="scientific">Sellimonas caecigallum</name>
    <dbReference type="NCBI Taxonomy" id="2592333"/>
    <lineage>
        <taxon>Bacteria</taxon>
        <taxon>Bacillati</taxon>
        <taxon>Bacillota</taxon>
        <taxon>Clostridia</taxon>
        <taxon>Lachnospirales</taxon>
        <taxon>Lachnospiraceae</taxon>
        <taxon>Sellimonas</taxon>
    </lineage>
</organism>
<dbReference type="EMBL" id="VIRV01000023">
    <property type="protein sequence ID" value="MBY0759720.1"/>
    <property type="molecule type" value="Genomic_DNA"/>
</dbReference>
<reference evidence="1 2" key="1">
    <citation type="journal article" date="2020" name="New Microbes New Infect">
        <title>Sellimonas caecigallum sp. nov., description and genome sequence of a new member of the Sellimonas genus isolated from the cecum of feral chicken.</title>
        <authorList>
            <person name="Wongkuna S."/>
            <person name="Ghimire S."/>
            <person name="Antony L."/>
            <person name="Chankhamhaengdecha S."/>
            <person name="Janvilisri T."/>
            <person name="Scaria J."/>
        </authorList>
    </citation>
    <scope>NUCLEOTIDE SEQUENCE [LARGE SCALE GENOMIC DNA]</scope>
    <source>
        <strain evidence="1 2">SW451</strain>
    </source>
</reference>
<evidence type="ECO:0000313" key="2">
    <source>
        <dbReference type="Proteomes" id="UP000779049"/>
    </source>
</evidence>
<protein>
    <submittedName>
        <fullName evidence="1">Uncharacterized protein</fullName>
    </submittedName>
</protein>
<gene>
    <name evidence="1" type="ORF">FLB61_11630</name>
</gene>